<dbReference type="OrthoDB" id="871140at2"/>
<feature type="transmembrane region" description="Helical" evidence="7">
    <location>
        <begin position="167"/>
        <end position="187"/>
    </location>
</feature>
<name>I5ATZ7_EUBC6</name>
<dbReference type="Pfam" id="PF01790">
    <property type="entry name" value="LGT"/>
    <property type="match status" value="1"/>
</dbReference>
<evidence type="ECO:0000256" key="1">
    <source>
        <dbReference type="ARBA" id="ARBA00007150"/>
    </source>
</evidence>
<evidence type="ECO:0000313" key="8">
    <source>
        <dbReference type="EMBL" id="EIM57270.1"/>
    </source>
</evidence>
<feature type="transmembrane region" description="Helical" evidence="7">
    <location>
        <begin position="223"/>
        <end position="246"/>
    </location>
</feature>
<dbReference type="AlphaFoldDB" id="I5ATZ7"/>
<evidence type="ECO:0000256" key="4">
    <source>
        <dbReference type="ARBA" id="ARBA00022692"/>
    </source>
</evidence>
<dbReference type="GO" id="GO:0042158">
    <property type="term" value="P:lipoprotein biosynthetic process"/>
    <property type="evidence" value="ECO:0007669"/>
    <property type="project" value="InterPro"/>
</dbReference>
<dbReference type="EMBL" id="CM001487">
    <property type="protein sequence ID" value="EIM57270.1"/>
    <property type="molecule type" value="Genomic_DNA"/>
</dbReference>
<evidence type="ECO:0000256" key="7">
    <source>
        <dbReference type="SAM" id="Phobius"/>
    </source>
</evidence>
<dbReference type="Proteomes" id="UP000005753">
    <property type="component" value="Chromosome"/>
</dbReference>
<protein>
    <submittedName>
        <fullName evidence="8">Prolipoprotein diacylglyceryltransferase</fullName>
    </submittedName>
</protein>
<keyword evidence="4 7" id="KW-0812">Transmembrane</keyword>
<feature type="transmembrane region" description="Helical" evidence="7">
    <location>
        <begin position="86"/>
        <end position="109"/>
    </location>
</feature>
<keyword evidence="8" id="KW-0449">Lipoprotein</keyword>
<sequence length="270" mass="31102">MHVYTNVFGFVMPTYGLMIATGVVFANLAGLFVLKYEHLDFNDFMVLEAYAMLGAYIGAKILYLAVTYRQIDWNRILDYKYLNNLMLGGFVFYGGMIGGFLFIHLGGRIHRIQTKEYIKDFIFLIPFIHCFGRIGCFMAGCCYGVPYHQIGAVVFPEGSYAPPGIELFPVQLVESGCLMMIAIFLLFQRIVRRSDYTTEMYFLLYGIIRFILEYFRYDAVRGRILFFSTSQWISVCMVVISAGMVVEKRRRIKSVRSRLGDNQVSIEIQD</sequence>
<dbReference type="eggNOG" id="COG0682">
    <property type="taxonomic scope" value="Bacteria"/>
</dbReference>
<organism evidence="8 9">
    <name type="scientific">Eubacterium cellulosolvens (strain ATCC 43171 / JCM 9499 / 6)</name>
    <name type="common">Cillobacterium cellulosolvens</name>
    <dbReference type="NCBI Taxonomy" id="633697"/>
    <lineage>
        <taxon>Bacteria</taxon>
        <taxon>Bacillati</taxon>
        <taxon>Bacillota</taxon>
        <taxon>Clostridia</taxon>
        <taxon>Eubacteriales</taxon>
        <taxon>Eubacteriaceae</taxon>
        <taxon>Eubacterium</taxon>
    </lineage>
</organism>
<evidence type="ECO:0000256" key="3">
    <source>
        <dbReference type="ARBA" id="ARBA00022679"/>
    </source>
</evidence>
<reference evidence="8 9" key="2">
    <citation type="submission" date="2012-02" db="EMBL/GenBank/DDBJ databases">
        <title>Improved High-Quality Draft sequence of Eubacterium cellulosolvens 6.</title>
        <authorList>
            <consortium name="US DOE Joint Genome Institute"/>
            <person name="Lucas S."/>
            <person name="Han J."/>
            <person name="Lapidus A."/>
            <person name="Cheng J.-F."/>
            <person name="Goodwin L."/>
            <person name="Pitluck S."/>
            <person name="Peters L."/>
            <person name="Mikhailova N."/>
            <person name="Gu W."/>
            <person name="Detter J.C."/>
            <person name="Han C."/>
            <person name="Tapia R."/>
            <person name="Land M."/>
            <person name="Hauser L."/>
            <person name="Kyrpides N."/>
            <person name="Ivanova N."/>
            <person name="Pagani I."/>
            <person name="Johnson E."/>
            <person name="Mukhopadhyay B."/>
            <person name="Anderson I."/>
            <person name="Woyke T."/>
        </authorList>
    </citation>
    <scope>NUCLEOTIDE SEQUENCE [LARGE SCALE GENOMIC DNA]</scope>
    <source>
        <strain evidence="8 9">6</strain>
    </source>
</reference>
<dbReference type="STRING" id="633697.EubceDRAFT1_1473"/>
<reference evidence="8 9" key="1">
    <citation type="submission" date="2010-08" db="EMBL/GenBank/DDBJ databases">
        <authorList>
            <consortium name="US DOE Joint Genome Institute (JGI-PGF)"/>
            <person name="Lucas S."/>
            <person name="Copeland A."/>
            <person name="Lapidus A."/>
            <person name="Cheng J.-F."/>
            <person name="Bruce D."/>
            <person name="Goodwin L."/>
            <person name="Pitluck S."/>
            <person name="Land M.L."/>
            <person name="Hauser L."/>
            <person name="Chang Y.-J."/>
            <person name="Anderson I.J."/>
            <person name="Johnson E."/>
            <person name="Mulhopadhyay B."/>
            <person name="Kyrpides N."/>
            <person name="Woyke T.J."/>
        </authorList>
    </citation>
    <scope>NUCLEOTIDE SEQUENCE [LARGE SCALE GENOMIC DNA]</scope>
    <source>
        <strain evidence="8 9">6</strain>
    </source>
</reference>
<keyword evidence="5 7" id="KW-1133">Transmembrane helix</keyword>
<proteinExistence type="inferred from homology"/>
<evidence type="ECO:0000313" key="9">
    <source>
        <dbReference type="Proteomes" id="UP000005753"/>
    </source>
</evidence>
<dbReference type="GO" id="GO:0008961">
    <property type="term" value="F:phosphatidylglycerol-prolipoprotein diacylglyceryl transferase activity"/>
    <property type="evidence" value="ECO:0007669"/>
    <property type="project" value="InterPro"/>
</dbReference>
<comment type="similarity">
    <text evidence="1">Belongs to the Lgt family.</text>
</comment>
<keyword evidence="2" id="KW-1003">Cell membrane</keyword>
<dbReference type="GO" id="GO:0005886">
    <property type="term" value="C:plasma membrane"/>
    <property type="evidence" value="ECO:0007669"/>
    <property type="project" value="InterPro"/>
</dbReference>
<dbReference type="HOGENOM" id="CLU_013386_1_2_9"/>
<dbReference type="PANTHER" id="PTHR30589">
    <property type="entry name" value="PROLIPOPROTEIN DIACYLGLYCERYL TRANSFERASE"/>
    <property type="match status" value="1"/>
</dbReference>
<accession>I5ATZ7</accession>
<evidence type="ECO:0000256" key="6">
    <source>
        <dbReference type="ARBA" id="ARBA00023136"/>
    </source>
</evidence>
<evidence type="ECO:0000256" key="5">
    <source>
        <dbReference type="ARBA" id="ARBA00022989"/>
    </source>
</evidence>
<keyword evidence="9" id="KW-1185">Reference proteome</keyword>
<feature type="transmembrane region" description="Helical" evidence="7">
    <location>
        <begin position="121"/>
        <end position="147"/>
    </location>
</feature>
<feature type="transmembrane region" description="Helical" evidence="7">
    <location>
        <begin position="46"/>
        <end position="66"/>
    </location>
</feature>
<keyword evidence="6 7" id="KW-0472">Membrane</keyword>
<keyword evidence="3 8" id="KW-0808">Transferase</keyword>
<dbReference type="PANTHER" id="PTHR30589:SF0">
    <property type="entry name" value="PHOSPHATIDYLGLYCEROL--PROLIPOPROTEIN DIACYLGLYCERYL TRANSFERASE"/>
    <property type="match status" value="1"/>
</dbReference>
<gene>
    <name evidence="8" type="ORF">EubceDRAFT1_1473</name>
</gene>
<feature type="transmembrane region" description="Helical" evidence="7">
    <location>
        <begin position="199"/>
        <end position="217"/>
    </location>
</feature>
<dbReference type="InterPro" id="IPR001640">
    <property type="entry name" value="Lgt"/>
</dbReference>
<evidence type="ECO:0000256" key="2">
    <source>
        <dbReference type="ARBA" id="ARBA00022475"/>
    </source>
</evidence>
<feature type="transmembrane region" description="Helical" evidence="7">
    <location>
        <begin position="12"/>
        <end position="34"/>
    </location>
</feature>